<gene>
    <name evidence="1" type="ORF">A2909_00205</name>
</gene>
<dbReference type="AlphaFoldDB" id="A0A1G2LS01"/>
<evidence type="ECO:0008006" key="3">
    <source>
        <dbReference type="Google" id="ProtNLM"/>
    </source>
</evidence>
<proteinExistence type="predicted"/>
<dbReference type="EMBL" id="MHQZ01000030">
    <property type="protein sequence ID" value="OHA13571.1"/>
    <property type="molecule type" value="Genomic_DNA"/>
</dbReference>
<reference evidence="1 2" key="1">
    <citation type="journal article" date="2016" name="Nat. Commun.">
        <title>Thousands of microbial genomes shed light on interconnected biogeochemical processes in an aquifer system.</title>
        <authorList>
            <person name="Anantharaman K."/>
            <person name="Brown C.T."/>
            <person name="Hug L.A."/>
            <person name="Sharon I."/>
            <person name="Castelle C.J."/>
            <person name="Probst A.J."/>
            <person name="Thomas B.C."/>
            <person name="Singh A."/>
            <person name="Wilkins M.J."/>
            <person name="Karaoz U."/>
            <person name="Brodie E.L."/>
            <person name="Williams K.H."/>
            <person name="Hubbard S.S."/>
            <person name="Banfield J.F."/>
        </authorList>
    </citation>
    <scope>NUCLEOTIDE SEQUENCE [LARGE SCALE GENOMIC DNA]</scope>
</reference>
<accession>A0A1G2LS01</accession>
<feature type="non-terminal residue" evidence="1">
    <location>
        <position position="432"/>
    </location>
</feature>
<sequence>MPKISIWQKFPELNEYLALLYDEHPKWNIEKFIKELESYCKKNKIPAAFSKKSVLMRLNRTKNEEDNLRELVKSEQNLIKIKTERDWLRKKQRFTAKTRILQEMVIEEVRKTAIAAKPVTVPKIFLPKEESSTKESSVLMLSDIHYGESIKLEETQGLGFYSEKVSARRIQMLTDSVIRIVKKQLRGYILNTLHIFGLGDWVSGTIHEELLRTGQPNIIHQSYGLAYILYQALLELCQVFPEVIVHVIGGNHARLEKKPYFKEKYVNWDTVVGHTLASLLKNQKNIKFNIPLSFIDTVEIENHIFLIMHGDTIRSYGIMPYYGLQRAASQIESLKGGQFKEIFREAKEDLRQLEKSFNINNLENLNESDSKNYIKTTDEIFKKIIGGSYNLVDKICLAHFHDNSTLLNEKVLINGSVFGPNEYILGKFMGNR</sequence>
<protein>
    <recommendedName>
        <fullName evidence="3">Calcineurin-like phosphoesterase domain-containing protein</fullName>
    </recommendedName>
</protein>
<evidence type="ECO:0000313" key="1">
    <source>
        <dbReference type="EMBL" id="OHA13571.1"/>
    </source>
</evidence>
<organism evidence="1 2">
    <name type="scientific">Candidatus Tagabacteria bacterium RIFCSPLOWO2_01_FULL_39_11</name>
    <dbReference type="NCBI Taxonomy" id="1802295"/>
    <lineage>
        <taxon>Bacteria</taxon>
        <taxon>Candidatus Tagaibacteriota</taxon>
    </lineage>
</organism>
<evidence type="ECO:0000313" key="2">
    <source>
        <dbReference type="Proteomes" id="UP000178302"/>
    </source>
</evidence>
<comment type="caution">
    <text evidence="1">The sequence shown here is derived from an EMBL/GenBank/DDBJ whole genome shotgun (WGS) entry which is preliminary data.</text>
</comment>
<dbReference type="Proteomes" id="UP000178302">
    <property type="component" value="Unassembled WGS sequence"/>
</dbReference>
<name>A0A1G2LS01_9BACT</name>